<organism evidence="5">
    <name type="scientific">Enterobius vermicularis</name>
    <name type="common">Human pinworm</name>
    <dbReference type="NCBI Taxonomy" id="51028"/>
    <lineage>
        <taxon>Eukaryota</taxon>
        <taxon>Metazoa</taxon>
        <taxon>Ecdysozoa</taxon>
        <taxon>Nematoda</taxon>
        <taxon>Chromadorea</taxon>
        <taxon>Rhabditida</taxon>
        <taxon>Spirurina</taxon>
        <taxon>Oxyuridomorpha</taxon>
        <taxon>Oxyuroidea</taxon>
        <taxon>Oxyuridae</taxon>
        <taxon>Enterobius</taxon>
    </lineage>
</organism>
<dbReference type="InterPro" id="IPR000582">
    <property type="entry name" value="Acyl-CoA-binding_protein"/>
</dbReference>
<dbReference type="PANTHER" id="PTHR23310">
    <property type="entry name" value="ACYL-COA-BINDING PROTEIN, ACBP"/>
    <property type="match status" value="1"/>
</dbReference>
<sequence length="161" mass="18238">MVYYVQLLRSIPPVGGSCNNLGDLFEAAVNVIQKLSKVSGPVKLPDERKLLFYSLYKQANFGSCTTPKPSFWNVVERYKWEAWKSLADMDQKVAKQKYVELLRNVVDRAMNDFSYALLMEDDDFDTESVLKPNFQALGYGKFDLLTSSVVLSSPVKLGLHV</sequence>
<name>A0A0N4V9V0_ENTVE</name>
<dbReference type="Proteomes" id="UP000274131">
    <property type="component" value="Unassembled WGS sequence"/>
</dbReference>
<dbReference type="OrthoDB" id="71307at2759"/>
<evidence type="ECO:0000256" key="1">
    <source>
        <dbReference type="ARBA" id="ARBA00023121"/>
    </source>
</evidence>
<dbReference type="SUPFAM" id="SSF47027">
    <property type="entry name" value="Acyl-CoA binding protein"/>
    <property type="match status" value="1"/>
</dbReference>
<dbReference type="Pfam" id="PF00887">
    <property type="entry name" value="ACBP"/>
    <property type="match status" value="1"/>
</dbReference>
<reference evidence="3 4" key="2">
    <citation type="submission" date="2018-10" db="EMBL/GenBank/DDBJ databases">
        <authorList>
            <consortium name="Pathogen Informatics"/>
        </authorList>
    </citation>
    <scope>NUCLEOTIDE SEQUENCE [LARGE SCALE GENOMIC DNA]</scope>
</reference>
<keyword evidence="1" id="KW-0446">Lipid-binding</keyword>
<dbReference type="GO" id="GO:0005737">
    <property type="term" value="C:cytoplasm"/>
    <property type="evidence" value="ECO:0007669"/>
    <property type="project" value="TreeGrafter"/>
</dbReference>
<accession>A0A0N4V9V0</accession>
<evidence type="ECO:0000259" key="2">
    <source>
        <dbReference type="PROSITE" id="PS51228"/>
    </source>
</evidence>
<dbReference type="Gene3D" id="1.20.80.10">
    <property type="match status" value="1"/>
</dbReference>
<dbReference type="GO" id="GO:0000062">
    <property type="term" value="F:fatty-acyl-CoA binding"/>
    <property type="evidence" value="ECO:0007669"/>
    <property type="project" value="InterPro"/>
</dbReference>
<dbReference type="WBParaSite" id="EVEC_0000722501-mRNA-1">
    <property type="protein sequence ID" value="EVEC_0000722501-mRNA-1"/>
    <property type="gene ID" value="EVEC_0000722501"/>
</dbReference>
<protein>
    <submittedName>
        <fullName evidence="5">ACB domain-containing protein</fullName>
    </submittedName>
</protein>
<dbReference type="EMBL" id="UXUI01008632">
    <property type="protein sequence ID" value="VDD91995.1"/>
    <property type="molecule type" value="Genomic_DNA"/>
</dbReference>
<dbReference type="PROSITE" id="PS51228">
    <property type="entry name" value="ACB_2"/>
    <property type="match status" value="1"/>
</dbReference>
<dbReference type="PANTHER" id="PTHR23310:SF77">
    <property type="entry name" value="LD25952P"/>
    <property type="match status" value="1"/>
</dbReference>
<proteinExistence type="predicted"/>
<reference evidence="5" key="1">
    <citation type="submission" date="2017-02" db="UniProtKB">
        <authorList>
            <consortium name="WormBaseParasite"/>
        </authorList>
    </citation>
    <scope>IDENTIFICATION</scope>
</reference>
<dbReference type="GO" id="GO:0006631">
    <property type="term" value="P:fatty acid metabolic process"/>
    <property type="evidence" value="ECO:0007669"/>
    <property type="project" value="TreeGrafter"/>
</dbReference>
<gene>
    <name evidence="3" type="ORF">EVEC_LOCUS6746</name>
</gene>
<evidence type="ECO:0000313" key="4">
    <source>
        <dbReference type="Proteomes" id="UP000274131"/>
    </source>
</evidence>
<evidence type="ECO:0000313" key="3">
    <source>
        <dbReference type="EMBL" id="VDD91995.1"/>
    </source>
</evidence>
<dbReference type="InterPro" id="IPR035984">
    <property type="entry name" value="Acyl-CoA-binding_sf"/>
</dbReference>
<dbReference type="InterPro" id="IPR014352">
    <property type="entry name" value="FERM/acyl-CoA-bd_prot_sf"/>
</dbReference>
<evidence type="ECO:0000313" key="5">
    <source>
        <dbReference type="WBParaSite" id="EVEC_0000722501-mRNA-1"/>
    </source>
</evidence>
<keyword evidence="4" id="KW-1185">Reference proteome</keyword>
<feature type="domain" description="ACB" evidence="2">
    <location>
        <begin position="21"/>
        <end position="111"/>
    </location>
</feature>
<dbReference type="STRING" id="51028.A0A0N4V9V0"/>
<dbReference type="AlphaFoldDB" id="A0A0N4V9V0"/>